<name>A0A0M3I402_ASCLU</name>
<organism evidence="2 3">
    <name type="scientific">Ascaris lumbricoides</name>
    <name type="common">Giant roundworm</name>
    <dbReference type="NCBI Taxonomy" id="6252"/>
    <lineage>
        <taxon>Eukaryota</taxon>
        <taxon>Metazoa</taxon>
        <taxon>Ecdysozoa</taxon>
        <taxon>Nematoda</taxon>
        <taxon>Chromadorea</taxon>
        <taxon>Rhabditida</taxon>
        <taxon>Spirurina</taxon>
        <taxon>Ascaridomorpha</taxon>
        <taxon>Ascaridoidea</taxon>
        <taxon>Ascarididae</taxon>
        <taxon>Ascaris</taxon>
    </lineage>
</organism>
<keyword evidence="1" id="KW-0732">Signal</keyword>
<proteinExistence type="predicted"/>
<evidence type="ECO:0000256" key="1">
    <source>
        <dbReference type="SAM" id="SignalP"/>
    </source>
</evidence>
<dbReference type="AlphaFoldDB" id="A0A0M3I402"/>
<evidence type="ECO:0000313" key="2">
    <source>
        <dbReference type="Proteomes" id="UP000036681"/>
    </source>
</evidence>
<feature type="chain" id="PRO_5005656925" evidence="1">
    <location>
        <begin position="22"/>
        <end position="260"/>
    </location>
</feature>
<reference evidence="3" key="1">
    <citation type="submission" date="2017-02" db="UniProtKB">
        <authorList>
            <consortium name="WormBaseParasite"/>
        </authorList>
    </citation>
    <scope>IDENTIFICATION</scope>
</reference>
<dbReference type="WBParaSite" id="ALUE_0001144401-mRNA-1">
    <property type="protein sequence ID" value="ALUE_0001144401-mRNA-1"/>
    <property type="gene ID" value="ALUE_0001144401"/>
</dbReference>
<protein>
    <submittedName>
        <fullName evidence="3">DUF2769 domain-containing protein</fullName>
    </submittedName>
</protein>
<sequence length="260" mass="30551">MMRTWRCYWIAAFLMWRSVDTKRWTEEDEARRIQQLKEAEQLEFQLEQQSQMDSRVLEGTLSRKSDIRFEEETSFEERPGSRYFLKRTEENVLVASTAATPPEQTNWCYHCATPLSRVHPNLRRAIEMLLSLRRTAYPSDVVTAECTEPKNLSRLATEQCRHPHCQTLILTDHDAGSAFTIRGCAERFGAINEKMLEARGDNTCQRLHDKLDIQECICRYRKYCYPGAERAFFSGERSQFNSLRLLNNAVIFLTFLRFIL</sequence>
<feature type="signal peptide" evidence="1">
    <location>
        <begin position="1"/>
        <end position="21"/>
    </location>
</feature>
<evidence type="ECO:0000313" key="3">
    <source>
        <dbReference type="WBParaSite" id="ALUE_0001144401-mRNA-1"/>
    </source>
</evidence>
<dbReference type="Proteomes" id="UP000036681">
    <property type="component" value="Unplaced"/>
</dbReference>
<keyword evidence="2" id="KW-1185">Reference proteome</keyword>
<accession>A0A0M3I402</accession>